<protein>
    <submittedName>
        <fullName evidence="2">22784_t:CDS:1</fullName>
    </submittedName>
</protein>
<comment type="caution">
    <text evidence="2">The sequence shown here is derived from an EMBL/GenBank/DDBJ whole genome shotgun (WGS) entry which is preliminary data.</text>
</comment>
<reference evidence="2" key="1">
    <citation type="submission" date="2021-06" db="EMBL/GenBank/DDBJ databases">
        <authorList>
            <person name="Kallberg Y."/>
            <person name="Tangrot J."/>
            <person name="Rosling A."/>
        </authorList>
    </citation>
    <scope>NUCLEOTIDE SEQUENCE</scope>
    <source>
        <strain evidence="2">FL966</strain>
    </source>
</reference>
<dbReference type="EMBL" id="CAJVQA010004182">
    <property type="protein sequence ID" value="CAG8593375.1"/>
    <property type="molecule type" value="Genomic_DNA"/>
</dbReference>
<dbReference type="AlphaFoldDB" id="A0A9N9GAN9"/>
<dbReference type="Proteomes" id="UP000789759">
    <property type="component" value="Unassembled WGS sequence"/>
</dbReference>
<evidence type="ECO:0000313" key="2">
    <source>
        <dbReference type="EMBL" id="CAG8593375.1"/>
    </source>
</evidence>
<sequence>TQVKLLGSLLAGPALAWFVPLLEKELALLNNFDSFIREFEAIFGDSDKIRIATNRIRKLT</sequence>
<keyword evidence="1" id="KW-0732">Signal</keyword>
<keyword evidence="3" id="KW-1185">Reference proteome</keyword>
<organism evidence="2 3">
    <name type="scientific">Cetraspora pellucida</name>
    <dbReference type="NCBI Taxonomy" id="1433469"/>
    <lineage>
        <taxon>Eukaryota</taxon>
        <taxon>Fungi</taxon>
        <taxon>Fungi incertae sedis</taxon>
        <taxon>Mucoromycota</taxon>
        <taxon>Glomeromycotina</taxon>
        <taxon>Glomeromycetes</taxon>
        <taxon>Diversisporales</taxon>
        <taxon>Gigasporaceae</taxon>
        <taxon>Cetraspora</taxon>
    </lineage>
</organism>
<feature type="signal peptide" evidence="1">
    <location>
        <begin position="1"/>
        <end position="16"/>
    </location>
</feature>
<gene>
    <name evidence="2" type="ORF">CPELLU_LOCUS6644</name>
</gene>
<evidence type="ECO:0000313" key="3">
    <source>
        <dbReference type="Proteomes" id="UP000789759"/>
    </source>
</evidence>
<dbReference type="OrthoDB" id="1927001at2759"/>
<name>A0A9N9GAN9_9GLOM</name>
<evidence type="ECO:0000256" key="1">
    <source>
        <dbReference type="SAM" id="SignalP"/>
    </source>
</evidence>
<feature type="non-terminal residue" evidence="2">
    <location>
        <position position="1"/>
    </location>
</feature>
<proteinExistence type="predicted"/>
<feature type="chain" id="PRO_5040477567" evidence="1">
    <location>
        <begin position="17"/>
        <end position="60"/>
    </location>
</feature>
<accession>A0A9N9GAN9</accession>